<dbReference type="Pfam" id="PF14111">
    <property type="entry name" value="DUF4283"/>
    <property type="match status" value="1"/>
</dbReference>
<evidence type="ECO:0000259" key="2">
    <source>
        <dbReference type="Pfam" id="PF14111"/>
    </source>
</evidence>
<dbReference type="InterPro" id="IPR040256">
    <property type="entry name" value="At4g02000-like"/>
</dbReference>
<evidence type="ECO:0000313" key="3">
    <source>
        <dbReference type="EMBL" id="KAK1695697.1"/>
    </source>
</evidence>
<dbReference type="EMBL" id="JAUUTY010000001">
    <property type="protein sequence ID" value="KAK1695697.1"/>
    <property type="molecule type" value="Genomic_DNA"/>
</dbReference>
<protein>
    <recommendedName>
        <fullName evidence="2">DUF4283 domain-containing protein</fullName>
    </recommendedName>
</protein>
<feature type="domain" description="DUF4283" evidence="2">
    <location>
        <begin position="54"/>
        <end position="125"/>
    </location>
</feature>
<evidence type="ECO:0000313" key="4">
    <source>
        <dbReference type="Proteomes" id="UP001231189"/>
    </source>
</evidence>
<sequence length="394" mass="44206">MADPGQDMESRSGGKEGEIDDMLSHLELNDEELDDVVVDVEAAKEYRRAARWLAIGKVQTSRSFSSEALFEKMKSVWSLAKDPGCREVGDNLFLFQMHCLADWKKVVHQGPWTFRGWGLLVEDYDGLGDPAEFVFSGLFVWAQIHGIPELYRKEEVVDDLARRIGKVKEVQMVPKLFFEGNYVRLRVRIEVAKPLLRFVSLTTPEGKKRLAVKYEKMPFFCKRCGLIGHDHEECGDGVWEEKQLQYGTWMLATRRANQPMPAPRQSMDRARFRGGFAGRGMANSANGRKRNSEEAALTEEDDEKDTASSPEKPPFIDDSTKNNAESDARKMLVLGGVVPVDGVEKMDTSGGSEAAPVPPPPPAYIKNKDKKQRKENVIGNLAPSAASIEEDRRA</sequence>
<keyword evidence="4" id="KW-1185">Reference proteome</keyword>
<accession>A0AAD8U0X3</accession>
<feature type="compositionally biased region" description="Basic and acidic residues" evidence="1">
    <location>
        <begin position="314"/>
        <end position="328"/>
    </location>
</feature>
<dbReference type="InterPro" id="IPR025558">
    <property type="entry name" value="DUF4283"/>
</dbReference>
<name>A0AAD8U0X3_LOLMU</name>
<dbReference type="AlphaFoldDB" id="A0AAD8U0X3"/>
<dbReference type="PANTHER" id="PTHR31286:SF167">
    <property type="entry name" value="OS09G0268800 PROTEIN"/>
    <property type="match status" value="1"/>
</dbReference>
<organism evidence="3 4">
    <name type="scientific">Lolium multiflorum</name>
    <name type="common">Italian ryegrass</name>
    <name type="synonym">Lolium perenne subsp. multiflorum</name>
    <dbReference type="NCBI Taxonomy" id="4521"/>
    <lineage>
        <taxon>Eukaryota</taxon>
        <taxon>Viridiplantae</taxon>
        <taxon>Streptophyta</taxon>
        <taxon>Embryophyta</taxon>
        <taxon>Tracheophyta</taxon>
        <taxon>Spermatophyta</taxon>
        <taxon>Magnoliopsida</taxon>
        <taxon>Liliopsida</taxon>
        <taxon>Poales</taxon>
        <taxon>Poaceae</taxon>
        <taxon>BOP clade</taxon>
        <taxon>Pooideae</taxon>
        <taxon>Poodae</taxon>
        <taxon>Poeae</taxon>
        <taxon>Poeae Chloroplast Group 2 (Poeae type)</taxon>
        <taxon>Loliodinae</taxon>
        <taxon>Loliinae</taxon>
        <taxon>Lolium</taxon>
    </lineage>
</organism>
<dbReference type="Proteomes" id="UP001231189">
    <property type="component" value="Unassembled WGS sequence"/>
</dbReference>
<comment type="caution">
    <text evidence="3">The sequence shown here is derived from an EMBL/GenBank/DDBJ whole genome shotgun (WGS) entry which is preliminary data.</text>
</comment>
<proteinExistence type="predicted"/>
<evidence type="ECO:0000256" key="1">
    <source>
        <dbReference type="SAM" id="MobiDB-lite"/>
    </source>
</evidence>
<feature type="region of interest" description="Disordered" evidence="1">
    <location>
        <begin position="342"/>
        <end position="394"/>
    </location>
</feature>
<dbReference type="PANTHER" id="PTHR31286">
    <property type="entry name" value="GLYCINE-RICH CELL WALL STRUCTURAL PROTEIN 1.8-LIKE"/>
    <property type="match status" value="1"/>
</dbReference>
<feature type="region of interest" description="Disordered" evidence="1">
    <location>
        <begin position="275"/>
        <end position="328"/>
    </location>
</feature>
<gene>
    <name evidence="3" type="ORF">QYE76_012394</name>
</gene>
<reference evidence="3" key="1">
    <citation type="submission" date="2023-07" db="EMBL/GenBank/DDBJ databases">
        <title>A chromosome-level genome assembly of Lolium multiflorum.</title>
        <authorList>
            <person name="Chen Y."/>
            <person name="Copetti D."/>
            <person name="Kolliker R."/>
            <person name="Studer B."/>
        </authorList>
    </citation>
    <scope>NUCLEOTIDE SEQUENCE</scope>
    <source>
        <strain evidence="3">02402/16</strain>
        <tissue evidence="3">Leaf</tissue>
    </source>
</reference>